<dbReference type="InterPro" id="IPR011162">
    <property type="entry name" value="MHC_I/II-like_Ag-recog"/>
</dbReference>
<dbReference type="STRING" id="48701.ENSPMEP00000003062"/>
<dbReference type="PANTHER" id="PTHR16675">
    <property type="entry name" value="MHC CLASS I-RELATED"/>
    <property type="match status" value="1"/>
</dbReference>
<keyword evidence="4" id="KW-1185">Reference proteome</keyword>
<dbReference type="SUPFAM" id="SSF54452">
    <property type="entry name" value="MHC antigen-recognition domain"/>
    <property type="match status" value="1"/>
</dbReference>
<dbReference type="AlphaFoldDB" id="A0A3B3WK06"/>
<dbReference type="Gene3D" id="3.30.500.10">
    <property type="entry name" value="MHC class I-like antigen recognition-like"/>
    <property type="match status" value="1"/>
</dbReference>
<reference evidence="3" key="1">
    <citation type="submission" date="2025-08" db="UniProtKB">
        <authorList>
            <consortium name="Ensembl"/>
        </authorList>
    </citation>
    <scope>IDENTIFICATION</scope>
</reference>
<organism evidence="3 4">
    <name type="scientific">Poecilia mexicana</name>
    <dbReference type="NCBI Taxonomy" id="48701"/>
    <lineage>
        <taxon>Eukaryota</taxon>
        <taxon>Metazoa</taxon>
        <taxon>Chordata</taxon>
        <taxon>Craniata</taxon>
        <taxon>Vertebrata</taxon>
        <taxon>Euteleostomi</taxon>
        <taxon>Actinopterygii</taxon>
        <taxon>Neopterygii</taxon>
        <taxon>Teleostei</taxon>
        <taxon>Neoteleostei</taxon>
        <taxon>Acanthomorphata</taxon>
        <taxon>Ovalentaria</taxon>
        <taxon>Atherinomorphae</taxon>
        <taxon>Cyprinodontiformes</taxon>
        <taxon>Poeciliidae</taxon>
        <taxon>Poeciliinae</taxon>
        <taxon>Poecilia</taxon>
    </lineage>
</organism>
<dbReference type="InterPro" id="IPR011161">
    <property type="entry name" value="MHC_I-like_Ag-recog"/>
</dbReference>
<evidence type="ECO:0000259" key="2">
    <source>
        <dbReference type="Pfam" id="PF00129"/>
    </source>
</evidence>
<dbReference type="InterPro" id="IPR037055">
    <property type="entry name" value="MHC_I-like_Ag-recog_sf"/>
</dbReference>
<dbReference type="InterPro" id="IPR050208">
    <property type="entry name" value="MHC_class-I_related"/>
</dbReference>
<dbReference type="Ensembl" id="ENSPMET00000011486.1">
    <property type="protein sequence ID" value="ENSPMEP00000003062.1"/>
    <property type="gene ID" value="ENSPMEG00000004142.1"/>
</dbReference>
<keyword evidence="1" id="KW-0325">Glycoprotein</keyword>
<dbReference type="GO" id="GO:0009897">
    <property type="term" value="C:external side of plasma membrane"/>
    <property type="evidence" value="ECO:0007669"/>
    <property type="project" value="TreeGrafter"/>
</dbReference>
<name>A0A3B3WK06_9TELE</name>
<evidence type="ECO:0000313" key="3">
    <source>
        <dbReference type="Ensembl" id="ENSPMEP00000003062.1"/>
    </source>
</evidence>
<dbReference type="PANTHER" id="PTHR16675:SF237">
    <property type="entry name" value="MHC CLASS I ANTIGEN TRANSCRIPT VARIANT 1-RELATED"/>
    <property type="match status" value="1"/>
</dbReference>
<dbReference type="GO" id="GO:0005615">
    <property type="term" value="C:extracellular space"/>
    <property type="evidence" value="ECO:0007669"/>
    <property type="project" value="TreeGrafter"/>
</dbReference>
<protein>
    <recommendedName>
        <fullName evidence="2">MHC class I-like antigen recognition-like domain-containing protein</fullName>
    </recommendedName>
</protein>
<proteinExistence type="predicted"/>
<sequence>MLLFSQLKLLICDLCPIVNKILDVGTSTSLHSVFFHYLFSVPTFWECGLYTASSQVPNFPEFVAVALVDDVQMVYHDSDSGKAEPKQDWMKENMDQEYWKREAEKFWRHQQTYKVSIEILKQRFNQTGGL</sequence>
<reference evidence="3" key="2">
    <citation type="submission" date="2025-09" db="UniProtKB">
        <authorList>
            <consortium name="Ensembl"/>
        </authorList>
    </citation>
    <scope>IDENTIFICATION</scope>
</reference>
<dbReference type="Proteomes" id="UP000261480">
    <property type="component" value="Unplaced"/>
</dbReference>
<evidence type="ECO:0000256" key="1">
    <source>
        <dbReference type="ARBA" id="ARBA00023180"/>
    </source>
</evidence>
<dbReference type="Pfam" id="PF00129">
    <property type="entry name" value="MHC_I"/>
    <property type="match status" value="1"/>
</dbReference>
<dbReference type="GO" id="GO:0006955">
    <property type="term" value="P:immune response"/>
    <property type="evidence" value="ECO:0007669"/>
    <property type="project" value="TreeGrafter"/>
</dbReference>
<evidence type="ECO:0000313" key="4">
    <source>
        <dbReference type="Proteomes" id="UP000261480"/>
    </source>
</evidence>
<feature type="domain" description="MHC class I-like antigen recognition-like" evidence="2">
    <location>
        <begin position="53"/>
        <end position="127"/>
    </location>
</feature>
<accession>A0A3B3WK06</accession>